<dbReference type="Pfam" id="PF14372">
    <property type="entry name" value="hAT-like_RNase-H"/>
    <property type="match status" value="1"/>
</dbReference>
<dbReference type="InterPro" id="IPR008906">
    <property type="entry name" value="HATC_C_dom"/>
</dbReference>
<evidence type="ECO:0008006" key="5">
    <source>
        <dbReference type="Google" id="ProtNLM"/>
    </source>
</evidence>
<dbReference type="PANTHER" id="PTHR23272:SF184">
    <property type="entry name" value="OS03G0311250 PROTEIN"/>
    <property type="match status" value="1"/>
</dbReference>
<evidence type="ECO:0000259" key="2">
    <source>
        <dbReference type="Pfam" id="PF14372"/>
    </source>
</evidence>
<proteinExistence type="predicted"/>
<reference evidence="3 4" key="1">
    <citation type="submission" date="2020-05" db="EMBL/GenBank/DDBJ databases">
        <authorList>
            <person name="Campoy J."/>
            <person name="Schneeberger K."/>
            <person name="Spophaly S."/>
        </authorList>
    </citation>
    <scope>NUCLEOTIDE SEQUENCE [LARGE SCALE GENOMIC DNA]</scope>
    <source>
        <strain evidence="3">PruArmRojPasFocal</strain>
    </source>
</reference>
<dbReference type="InterPro" id="IPR025525">
    <property type="entry name" value="hAT-like_transposase_RNase-H"/>
</dbReference>
<name>A0A6J5TH94_PRUAR</name>
<dbReference type="Proteomes" id="UP000507222">
    <property type="component" value="Unassembled WGS sequence"/>
</dbReference>
<evidence type="ECO:0000313" key="4">
    <source>
        <dbReference type="Proteomes" id="UP000507222"/>
    </source>
</evidence>
<protein>
    <recommendedName>
        <fullName evidence="5">HAT C-terminal dimerisation domain-containing protein</fullName>
    </recommendedName>
</protein>
<dbReference type="GO" id="GO:0003677">
    <property type="term" value="F:DNA binding"/>
    <property type="evidence" value="ECO:0007669"/>
    <property type="project" value="InterPro"/>
</dbReference>
<dbReference type="Pfam" id="PF05699">
    <property type="entry name" value="Dimer_Tnp_hAT"/>
    <property type="match status" value="1"/>
</dbReference>
<dbReference type="PANTHER" id="PTHR23272">
    <property type="entry name" value="BED FINGER-RELATED"/>
    <property type="match status" value="1"/>
</dbReference>
<gene>
    <name evidence="3" type="ORF">CURHAP_LOCUS3375</name>
</gene>
<dbReference type="EMBL" id="CAEKDK010000001">
    <property type="protein sequence ID" value="CAB4263276.1"/>
    <property type="molecule type" value="Genomic_DNA"/>
</dbReference>
<dbReference type="AlphaFoldDB" id="A0A6J5TH94"/>
<dbReference type="GO" id="GO:0046983">
    <property type="term" value="F:protein dimerization activity"/>
    <property type="evidence" value="ECO:0007669"/>
    <property type="project" value="InterPro"/>
</dbReference>
<accession>A0A6J5TH94</accession>
<evidence type="ECO:0000313" key="3">
    <source>
        <dbReference type="EMBL" id="CAB4263276.1"/>
    </source>
</evidence>
<dbReference type="InterPro" id="IPR012337">
    <property type="entry name" value="RNaseH-like_sf"/>
</dbReference>
<organism evidence="3 4">
    <name type="scientific">Prunus armeniaca</name>
    <name type="common">Apricot</name>
    <name type="synonym">Armeniaca vulgaris</name>
    <dbReference type="NCBI Taxonomy" id="36596"/>
    <lineage>
        <taxon>Eukaryota</taxon>
        <taxon>Viridiplantae</taxon>
        <taxon>Streptophyta</taxon>
        <taxon>Embryophyta</taxon>
        <taxon>Tracheophyta</taxon>
        <taxon>Spermatophyta</taxon>
        <taxon>Magnoliopsida</taxon>
        <taxon>eudicotyledons</taxon>
        <taxon>Gunneridae</taxon>
        <taxon>Pentapetalae</taxon>
        <taxon>rosids</taxon>
        <taxon>fabids</taxon>
        <taxon>Rosales</taxon>
        <taxon>Rosaceae</taxon>
        <taxon>Amygdaloideae</taxon>
        <taxon>Amygdaleae</taxon>
        <taxon>Prunus</taxon>
    </lineage>
</organism>
<sequence>MPPPHSGVALSEKINALITEWEIEKKFSITLDNASANTSFVEILTNQLNFRGLLLMSGKFFHVCCCAHILNLIVQDGLKEIDLSVIKIRECIKYIKGSEGRKQKFYECVAQVGIMGLIDSNFSSCPSPQEWIKVEKISKFLGYFDDVTCLFSGTKYPTSNIFFPKVFIIQHQIKAAMEDNDGFMNKMGTNMNMKFEKYWSEYKFKYVRDTLTSLFDVYSENLSHLVTSNNGINETASHTEDGDTIFEDFDNSYKNGPSTSRKNELHKYLDEKRLDRKQDIDVLSWWQMEHFHYPILSNLVRDVLTIPISTIASESVFSIGGRVLDQYRSSLLPEIVQALLCTRDWLFGKGALEEESATVESLTEDIFKLICQDNRLGQSSNSISLED</sequence>
<evidence type="ECO:0000259" key="1">
    <source>
        <dbReference type="Pfam" id="PF05699"/>
    </source>
</evidence>
<feature type="domain" description="HAT C-terminal dimerisation" evidence="1">
    <location>
        <begin position="264"/>
        <end position="346"/>
    </location>
</feature>
<feature type="domain" description="hAT-like transposase RNase-H fold" evidence="2">
    <location>
        <begin position="152"/>
        <end position="204"/>
    </location>
</feature>
<dbReference type="SUPFAM" id="SSF53098">
    <property type="entry name" value="Ribonuclease H-like"/>
    <property type="match status" value="1"/>
</dbReference>